<gene>
    <name evidence="5" type="ordered locus">Ctha_2198</name>
</gene>
<keyword evidence="4" id="KW-0460">Magnesium</keyword>
<comment type="cofactor">
    <cofactor evidence="1">
        <name>Mg(2+)</name>
        <dbReference type="ChEBI" id="CHEBI:18420"/>
    </cofactor>
</comment>
<evidence type="ECO:0000256" key="2">
    <source>
        <dbReference type="ARBA" id="ARBA00022723"/>
    </source>
</evidence>
<keyword evidence="3 5" id="KW-0378">Hydrolase</keyword>
<dbReference type="InterPro" id="IPR051400">
    <property type="entry name" value="HAD-like_hydrolase"/>
</dbReference>
<evidence type="ECO:0000256" key="4">
    <source>
        <dbReference type="ARBA" id="ARBA00022842"/>
    </source>
</evidence>
<dbReference type="Gene3D" id="3.40.50.1000">
    <property type="entry name" value="HAD superfamily/HAD-like"/>
    <property type="match status" value="1"/>
</dbReference>
<organism evidence="5 6">
    <name type="scientific">Chloroherpeton thalassium (strain ATCC 35110 / GB-78)</name>
    <dbReference type="NCBI Taxonomy" id="517418"/>
    <lineage>
        <taxon>Bacteria</taxon>
        <taxon>Pseudomonadati</taxon>
        <taxon>Chlorobiota</taxon>
        <taxon>Chlorobiia</taxon>
        <taxon>Chlorobiales</taxon>
        <taxon>Chloroherpetonaceae</taxon>
        <taxon>Chloroherpeton</taxon>
    </lineage>
</organism>
<evidence type="ECO:0000313" key="6">
    <source>
        <dbReference type="Proteomes" id="UP000001208"/>
    </source>
</evidence>
<dbReference type="EMBL" id="CP001100">
    <property type="protein sequence ID" value="ACF14649.1"/>
    <property type="molecule type" value="Genomic_DNA"/>
</dbReference>
<dbReference type="NCBIfam" id="TIGR01509">
    <property type="entry name" value="HAD-SF-IA-v3"/>
    <property type="match status" value="1"/>
</dbReference>
<dbReference type="PANTHER" id="PTHR46470:SF2">
    <property type="entry name" value="GLYCERALDEHYDE 3-PHOSPHATE PHOSPHATASE"/>
    <property type="match status" value="1"/>
</dbReference>
<dbReference type="GO" id="GO:0046872">
    <property type="term" value="F:metal ion binding"/>
    <property type="evidence" value="ECO:0007669"/>
    <property type="project" value="UniProtKB-KW"/>
</dbReference>
<dbReference type="STRING" id="517418.Ctha_2198"/>
<dbReference type="InterPro" id="IPR006439">
    <property type="entry name" value="HAD-SF_hydro_IA"/>
</dbReference>
<dbReference type="Pfam" id="PF00702">
    <property type="entry name" value="Hydrolase"/>
    <property type="match status" value="1"/>
</dbReference>
<dbReference type="NCBIfam" id="TIGR01549">
    <property type="entry name" value="HAD-SF-IA-v1"/>
    <property type="match status" value="1"/>
</dbReference>
<accession>B3QVZ5</accession>
<dbReference type="InterPro" id="IPR023214">
    <property type="entry name" value="HAD_sf"/>
</dbReference>
<dbReference type="SFLD" id="SFLDS00003">
    <property type="entry name" value="Haloacid_Dehalogenase"/>
    <property type="match status" value="1"/>
</dbReference>
<dbReference type="Proteomes" id="UP000001208">
    <property type="component" value="Chromosome"/>
</dbReference>
<name>B3QVZ5_CHLT3</name>
<evidence type="ECO:0000313" key="5">
    <source>
        <dbReference type="EMBL" id="ACF14649.1"/>
    </source>
</evidence>
<dbReference type="SUPFAM" id="SSF56784">
    <property type="entry name" value="HAD-like"/>
    <property type="match status" value="1"/>
</dbReference>
<sequence length="224" mass="25920">MTDKKAIIFDLGGTLLHLDYPFIAKHLLEHGIEVSEESFFRSVSCVNYKLEHVLKSQPTSTDASRWSIYFQYLLEEFHAPFNYESFINDVLRPRHQSHNLWNYVLPGTTELLKELKKQYRLAMISNSDGRAEEKTIQYNLREYLEFVIDSQFVGVEKPNKKIFEIALNQLQLKPSECFYIGDIYSIDVVGARASGITPVLLNKADNHHYDCLSISKLSDIHSLL</sequence>
<dbReference type="InterPro" id="IPR023198">
    <property type="entry name" value="PGP-like_dom2"/>
</dbReference>
<evidence type="ECO:0000256" key="3">
    <source>
        <dbReference type="ARBA" id="ARBA00022801"/>
    </source>
</evidence>
<proteinExistence type="predicted"/>
<keyword evidence="6" id="KW-1185">Reference proteome</keyword>
<dbReference type="KEGG" id="cts:Ctha_2198"/>
<dbReference type="InterPro" id="IPR036412">
    <property type="entry name" value="HAD-like_sf"/>
</dbReference>
<dbReference type="SFLD" id="SFLDG01129">
    <property type="entry name" value="C1.5:_HAD__Beta-PGM__Phosphata"/>
    <property type="match status" value="1"/>
</dbReference>
<reference evidence="5 6" key="1">
    <citation type="submission" date="2008-06" db="EMBL/GenBank/DDBJ databases">
        <title>Complete sequence of Chloroherpeton thalassium ATCC 35110.</title>
        <authorList>
            <consortium name="US DOE Joint Genome Institute"/>
            <person name="Lucas S."/>
            <person name="Copeland A."/>
            <person name="Lapidus A."/>
            <person name="Glavina del Rio T."/>
            <person name="Dalin E."/>
            <person name="Tice H."/>
            <person name="Bruce D."/>
            <person name="Goodwin L."/>
            <person name="Pitluck S."/>
            <person name="Schmutz J."/>
            <person name="Larimer F."/>
            <person name="Land M."/>
            <person name="Hauser L."/>
            <person name="Kyrpides N."/>
            <person name="Mikhailova N."/>
            <person name="Liu Z."/>
            <person name="Li T."/>
            <person name="Zhao F."/>
            <person name="Overmann J."/>
            <person name="Bryant D.A."/>
            <person name="Richardson P."/>
        </authorList>
    </citation>
    <scope>NUCLEOTIDE SEQUENCE [LARGE SCALE GENOMIC DNA]</scope>
    <source>
        <strain evidence="6">ATCC 35110 / GB-78</strain>
    </source>
</reference>
<keyword evidence="2" id="KW-0479">Metal-binding</keyword>
<dbReference type="eggNOG" id="COG1011">
    <property type="taxonomic scope" value="Bacteria"/>
</dbReference>
<dbReference type="GO" id="GO:0016791">
    <property type="term" value="F:phosphatase activity"/>
    <property type="evidence" value="ECO:0007669"/>
    <property type="project" value="TreeGrafter"/>
</dbReference>
<protein>
    <submittedName>
        <fullName evidence="5">HAD-superfamily hydrolase, subfamily IA, variant 1</fullName>
    </submittedName>
</protein>
<dbReference type="PRINTS" id="PR00413">
    <property type="entry name" value="HADHALOGNASE"/>
</dbReference>
<dbReference type="OrthoDB" id="9802350at2"/>
<dbReference type="RefSeq" id="WP_012500732.1">
    <property type="nucleotide sequence ID" value="NC_011026.1"/>
</dbReference>
<dbReference type="GO" id="GO:0044281">
    <property type="term" value="P:small molecule metabolic process"/>
    <property type="evidence" value="ECO:0007669"/>
    <property type="project" value="UniProtKB-ARBA"/>
</dbReference>
<evidence type="ECO:0000256" key="1">
    <source>
        <dbReference type="ARBA" id="ARBA00001946"/>
    </source>
</evidence>
<dbReference type="PANTHER" id="PTHR46470">
    <property type="entry name" value="N-ACYLNEURAMINATE-9-PHOSPHATASE"/>
    <property type="match status" value="1"/>
</dbReference>
<dbReference type="Gene3D" id="1.10.150.240">
    <property type="entry name" value="Putative phosphatase, domain 2"/>
    <property type="match status" value="1"/>
</dbReference>
<dbReference type="AlphaFoldDB" id="B3QVZ5"/>
<dbReference type="HOGENOM" id="CLU_045011_8_0_10"/>